<evidence type="ECO:0000313" key="3">
    <source>
        <dbReference type="Proteomes" id="UP000729402"/>
    </source>
</evidence>
<dbReference type="GO" id="GO:0072318">
    <property type="term" value="P:clathrin coat disassembly"/>
    <property type="evidence" value="ECO:0007669"/>
    <property type="project" value="TreeGrafter"/>
</dbReference>
<evidence type="ECO:0000256" key="1">
    <source>
        <dbReference type="SAM" id="MobiDB-lite"/>
    </source>
</evidence>
<dbReference type="GO" id="GO:0072583">
    <property type="term" value="P:clathrin-dependent endocytosis"/>
    <property type="evidence" value="ECO:0007669"/>
    <property type="project" value="TreeGrafter"/>
</dbReference>
<sequence>MINSVLMPMRVLHEMAEQQKTLVKLTVKKSTKKEMNYDDSLFDKHQKASAVRIDHCNDSGKRALSLEKPQQTGHGTVSSQASSKLGKLGSWRSGDDFYELIGDDQKHKTDIAIGEEDKYDTDLKYVYEHDTYLSTGYVVIREAHERAFEEARERAEKIALERVTASRQQASAEAREKEERASVEAATDMSSREDMIKAERATVERANVEEARERAIEKAKAAAEVSVLSSFQESFKFTNLDFRQDTQFQRETTSNFLRNSNSYSKAAGEARQLPPIEGDPHPHLHPPRNGHLCFSWFVHALRFSWFVLTAAPAGSSSLDRCPTQFFTVFTGSIVRRCPAQIFMFFTGSIVRRCPTHIFVVFTGSIVRR</sequence>
<dbReference type="PANTHER" id="PTHR23172">
    <property type="entry name" value="AUXILIN/CYCLIN G-ASSOCIATED KINASE-RELATED"/>
    <property type="match status" value="1"/>
</dbReference>
<dbReference type="EMBL" id="JAAALK010000282">
    <property type="protein sequence ID" value="KAG8080779.1"/>
    <property type="molecule type" value="Genomic_DNA"/>
</dbReference>
<dbReference type="Proteomes" id="UP000729402">
    <property type="component" value="Unassembled WGS sequence"/>
</dbReference>
<keyword evidence="3" id="KW-1185">Reference proteome</keyword>
<reference evidence="2" key="2">
    <citation type="submission" date="2021-02" db="EMBL/GenBank/DDBJ databases">
        <authorList>
            <person name="Kimball J.A."/>
            <person name="Haas M.W."/>
            <person name="Macchietto M."/>
            <person name="Kono T."/>
            <person name="Duquette J."/>
            <person name="Shao M."/>
        </authorList>
    </citation>
    <scope>NUCLEOTIDE SEQUENCE</scope>
    <source>
        <tissue evidence="2">Fresh leaf tissue</tissue>
    </source>
</reference>
<organism evidence="2 3">
    <name type="scientific">Zizania palustris</name>
    <name type="common">Northern wild rice</name>
    <dbReference type="NCBI Taxonomy" id="103762"/>
    <lineage>
        <taxon>Eukaryota</taxon>
        <taxon>Viridiplantae</taxon>
        <taxon>Streptophyta</taxon>
        <taxon>Embryophyta</taxon>
        <taxon>Tracheophyta</taxon>
        <taxon>Spermatophyta</taxon>
        <taxon>Magnoliopsida</taxon>
        <taxon>Liliopsida</taxon>
        <taxon>Poales</taxon>
        <taxon>Poaceae</taxon>
        <taxon>BOP clade</taxon>
        <taxon>Oryzoideae</taxon>
        <taxon>Oryzeae</taxon>
        <taxon>Zizaniinae</taxon>
        <taxon>Zizania</taxon>
    </lineage>
</organism>
<dbReference type="GO" id="GO:0030276">
    <property type="term" value="F:clathrin binding"/>
    <property type="evidence" value="ECO:0007669"/>
    <property type="project" value="TreeGrafter"/>
</dbReference>
<proteinExistence type="predicted"/>
<dbReference type="AlphaFoldDB" id="A0A8J5W6I2"/>
<name>A0A8J5W6I2_ZIZPA</name>
<dbReference type="GO" id="GO:0005737">
    <property type="term" value="C:cytoplasm"/>
    <property type="evidence" value="ECO:0007669"/>
    <property type="project" value="TreeGrafter"/>
</dbReference>
<gene>
    <name evidence="2" type="ORF">GUJ93_ZPchr0007g5910</name>
</gene>
<feature type="region of interest" description="Disordered" evidence="1">
    <location>
        <begin position="165"/>
        <end position="191"/>
    </location>
</feature>
<feature type="compositionally biased region" description="Basic and acidic residues" evidence="1">
    <location>
        <begin position="173"/>
        <end position="182"/>
    </location>
</feature>
<evidence type="ECO:0000313" key="2">
    <source>
        <dbReference type="EMBL" id="KAG8080779.1"/>
    </source>
</evidence>
<comment type="caution">
    <text evidence="2">The sequence shown here is derived from an EMBL/GenBank/DDBJ whole genome shotgun (WGS) entry which is preliminary data.</text>
</comment>
<reference evidence="2" key="1">
    <citation type="journal article" date="2021" name="bioRxiv">
        <title>Whole Genome Assembly and Annotation of Northern Wild Rice, Zizania palustris L., Supports a Whole Genome Duplication in the Zizania Genus.</title>
        <authorList>
            <person name="Haas M."/>
            <person name="Kono T."/>
            <person name="Macchietto M."/>
            <person name="Millas R."/>
            <person name="McGilp L."/>
            <person name="Shao M."/>
            <person name="Duquette J."/>
            <person name="Hirsch C.N."/>
            <person name="Kimball J."/>
        </authorList>
    </citation>
    <scope>NUCLEOTIDE SEQUENCE</scope>
    <source>
        <tissue evidence="2">Fresh leaf tissue</tissue>
    </source>
</reference>
<dbReference type="GO" id="GO:0031982">
    <property type="term" value="C:vesicle"/>
    <property type="evidence" value="ECO:0007669"/>
    <property type="project" value="TreeGrafter"/>
</dbReference>
<accession>A0A8J5W6I2</accession>
<dbReference type="PANTHER" id="PTHR23172:SF87">
    <property type="entry name" value="CHAPERONE DNAJ-DOMAIN SUPERFAMILY PROTEIN"/>
    <property type="match status" value="1"/>
</dbReference>
<protein>
    <submittedName>
        <fullName evidence="2">Uncharacterized protein</fullName>
    </submittedName>
</protein>